<evidence type="ECO:0000313" key="2">
    <source>
        <dbReference type="EMBL" id="GIJ10345.1"/>
    </source>
</evidence>
<feature type="compositionally biased region" description="Gly residues" evidence="1">
    <location>
        <begin position="1"/>
        <end position="11"/>
    </location>
</feature>
<protein>
    <submittedName>
        <fullName evidence="2">Uncharacterized protein</fullName>
    </submittedName>
</protein>
<gene>
    <name evidence="2" type="ORF">Van01_35590</name>
</gene>
<evidence type="ECO:0000256" key="1">
    <source>
        <dbReference type="SAM" id="MobiDB-lite"/>
    </source>
</evidence>
<evidence type="ECO:0000313" key="3">
    <source>
        <dbReference type="Proteomes" id="UP000647017"/>
    </source>
</evidence>
<dbReference type="Proteomes" id="UP000647017">
    <property type="component" value="Unassembled WGS sequence"/>
</dbReference>
<proteinExistence type="predicted"/>
<keyword evidence="3" id="KW-1185">Reference proteome</keyword>
<reference evidence="2 3" key="1">
    <citation type="submission" date="2021-01" db="EMBL/GenBank/DDBJ databases">
        <title>Whole genome shotgun sequence of Verrucosispora andamanensis NBRC 109075.</title>
        <authorList>
            <person name="Komaki H."/>
            <person name="Tamura T."/>
        </authorList>
    </citation>
    <scope>NUCLEOTIDE SEQUENCE [LARGE SCALE GENOMIC DNA]</scope>
    <source>
        <strain evidence="2 3">NBRC 109075</strain>
    </source>
</reference>
<feature type="region of interest" description="Disordered" evidence="1">
    <location>
        <begin position="73"/>
        <end position="107"/>
    </location>
</feature>
<accession>A0ABQ4HXG0</accession>
<comment type="caution">
    <text evidence="2">The sequence shown here is derived from an EMBL/GenBank/DDBJ whole genome shotgun (WGS) entry which is preliminary data.</text>
</comment>
<feature type="region of interest" description="Disordered" evidence="1">
    <location>
        <begin position="1"/>
        <end position="27"/>
    </location>
</feature>
<name>A0ABQ4HXG0_9ACTN</name>
<sequence>MVVGSTLGGVAGAVDREGRGGAGTDEGVRRGVVGALVTVVGARDGVTRGRGTALLVGRGAAVVGGASAAGIDGAGGGCQDRRVGSTKGSTVSALTGPPAKLATTRPV</sequence>
<dbReference type="EMBL" id="BOOZ01000019">
    <property type="protein sequence ID" value="GIJ10345.1"/>
    <property type="molecule type" value="Genomic_DNA"/>
</dbReference>
<organism evidence="2 3">
    <name type="scientific">Micromonospora andamanensis</name>
    <dbReference type="NCBI Taxonomy" id="1287068"/>
    <lineage>
        <taxon>Bacteria</taxon>
        <taxon>Bacillati</taxon>
        <taxon>Actinomycetota</taxon>
        <taxon>Actinomycetes</taxon>
        <taxon>Micromonosporales</taxon>
        <taxon>Micromonosporaceae</taxon>
        <taxon>Micromonospora</taxon>
    </lineage>
</organism>